<dbReference type="AlphaFoldDB" id="A0A8J4V0F4"/>
<protein>
    <recommendedName>
        <fullName evidence="3">Ankyrin repeat-containing protein</fullName>
    </recommendedName>
</protein>
<accession>A0A8J4V0F4</accession>
<evidence type="ECO:0008006" key="3">
    <source>
        <dbReference type="Google" id="ProtNLM"/>
    </source>
</evidence>
<gene>
    <name evidence="1" type="ORF">CYY_009530</name>
</gene>
<dbReference type="Proteomes" id="UP000695562">
    <property type="component" value="Unassembled WGS sequence"/>
</dbReference>
<evidence type="ECO:0000313" key="2">
    <source>
        <dbReference type="Proteomes" id="UP000695562"/>
    </source>
</evidence>
<evidence type="ECO:0000313" key="1">
    <source>
        <dbReference type="EMBL" id="KAF2069152.1"/>
    </source>
</evidence>
<dbReference type="EMBL" id="AJWJ01000732">
    <property type="protein sequence ID" value="KAF2069152.1"/>
    <property type="molecule type" value="Genomic_DNA"/>
</dbReference>
<sequence length="691" mass="82398">MKKIDSLYRFVFNNIFLSQRIFAFVHKIQYYCRSLRYDDIVDVNWMIKNNHLSLLREKISNGSILYINDCVYELITKDFELFKMVHERFKYESLTTRTDAIGKLFSTNHFEAIKWIFERGYGFEMPLKRLLFTENSDPKILRYLIENRWTLLCNSILDNFTNISSTYTPEILRVFKEYTPAPITGQQAEFIINCLLESPAPLVFESLSSLFQDNIEPFYVSKHLITSDLSNYPIIEYLIEKKLCKDESFLKPIYDKLKLLFNMNEFIDKVYLLDQSNNNSNSNNEFMQQREIKLQQLIDQYFPQRFTNDSKIYTDYHENLVRIVNLPTDVIVKLLDHGLEFDITWFQNIVNYANKQFFRIWNIFKSRDQVKFLPKEIQFYPNSVERSEPLNPEFGWYRTDIYVIEFLVQQGYSPDVLYEYFEEDPLFYDLLTIRYSSLDDWKVVERLIKMGAFNFHSMMSNSIAFGQTQLFKLLYPLQDKSQDQDQSIDHHLLLDAIRGQHIEIIDLMGYDLNSRTHWLKDTSELLTIQIVYHRFENIKFMLSVFKFESFDKFLPTLLECYDRTIIELFIQYRDIAFKTLSTNWETILEASLSRYGYQSGIFAECLIRHNLISYPIKSNLDIECLSPRVRQLLQPLLDPFIHRVLLEKPLLNTNTSICDFMYLLDHQIIDTVDPYISHISNSKKKLAVSCL</sequence>
<name>A0A8J4V0F4_9MYCE</name>
<proteinExistence type="predicted"/>
<comment type="caution">
    <text evidence="1">The sequence shown here is derived from an EMBL/GenBank/DDBJ whole genome shotgun (WGS) entry which is preliminary data.</text>
</comment>
<reference evidence="1" key="1">
    <citation type="submission" date="2020-01" db="EMBL/GenBank/DDBJ databases">
        <title>Development of genomics and gene disruption for Polysphondylium violaceum indicates a role for the polyketide synthase stlB in stalk morphogenesis.</title>
        <authorList>
            <person name="Narita B."/>
            <person name="Kawabe Y."/>
            <person name="Kin K."/>
            <person name="Saito T."/>
            <person name="Gibbs R."/>
            <person name="Kuspa A."/>
            <person name="Muzny D."/>
            <person name="Queller D."/>
            <person name="Richards S."/>
            <person name="Strassman J."/>
            <person name="Sucgang R."/>
            <person name="Worley K."/>
            <person name="Schaap P."/>
        </authorList>
    </citation>
    <scope>NUCLEOTIDE SEQUENCE</scope>
    <source>
        <strain evidence="1">QSvi11</strain>
    </source>
</reference>
<organism evidence="1 2">
    <name type="scientific">Polysphondylium violaceum</name>
    <dbReference type="NCBI Taxonomy" id="133409"/>
    <lineage>
        <taxon>Eukaryota</taxon>
        <taxon>Amoebozoa</taxon>
        <taxon>Evosea</taxon>
        <taxon>Eumycetozoa</taxon>
        <taxon>Dictyostelia</taxon>
        <taxon>Dictyosteliales</taxon>
        <taxon>Dictyosteliaceae</taxon>
        <taxon>Polysphondylium</taxon>
    </lineage>
</organism>
<dbReference type="SUPFAM" id="SSF140860">
    <property type="entry name" value="Pseudo ankyrin repeat-like"/>
    <property type="match status" value="1"/>
</dbReference>
<keyword evidence="2" id="KW-1185">Reference proteome</keyword>